<dbReference type="PROSITE" id="PS51371">
    <property type="entry name" value="CBS"/>
    <property type="match status" value="1"/>
</dbReference>
<gene>
    <name evidence="4" type="ORF">EXU30_19075</name>
</gene>
<dbReference type="OrthoDB" id="9771532at2"/>
<protein>
    <submittedName>
        <fullName evidence="4">CBS domain-containing protein</fullName>
    </submittedName>
</protein>
<dbReference type="RefSeq" id="WP_130602741.1">
    <property type="nucleotide sequence ID" value="NZ_CP036200.1"/>
</dbReference>
<dbReference type="EMBL" id="CP036200">
    <property type="protein sequence ID" value="QBF84534.1"/>
    <property type="molecule type" value="Genomic_DNA"/>
</dbReference>
<evidence type="ECO:0000259" key="3">
    <source>
        <dbReference type="PROSITE" id="PS51371"/>
    </source>
</evidence>
<dbReference type="SUPFAM" id="SSF54631">
    <property type="entry name" value="CBS-domain pair"/>
    <property type="match status" value="1"/>
</dbReference>
<dbReference type="Pfam" id="PF00571">
    <property type="entry name" value="CBS"/>
    <property type="match status" value="1"/>
</dbReference>
<keyword evidence="1 2" id="KW-0129">CBS domain</keyword>
<evidence type="ECO:0000256" key="2">
    <source>
        <dbReference type="PROSITE-ProRule" id="PRU00703"/>
    </source>
</evidence>
<feature type="domain" description="CBS" evidence="3">
    <location>
        <begin position="80"/>
        <end position="134"/>
    </location>
</feature>
<dbReference type="PANTHER" id="PTHR43080:SF2">
    <property type="entry name" value="CBS DOMAIN-CONTAINING PROTEIN"/>
    <property type="match status" value="1"/>
</dbReference>
<proteinExistence type="predicted"/>
<dbReference type="InterPro" id="IPR051257">
    <property type="entry name" value="Diverse_CBS-Domain"/>
</dbReference>
<dbReference type="Gene3D" id="3.10.580.10">
    <property type="entry name" value="CBS-domain"/>
    <property type="match status" value="1"/>
</dbReference>
<sequence>MNTRKPVFNKDVLNNNFAYVDGMRTVAEAINVATTNQVNILIVEKRHDHDEYGMVLLSDIARKVLAVDKSPERTNIYEIMNKPVFSVPAEMDVRYTARLFERFDINKAPVIENGKILGFVSYDDIVLKGMCSQK</sequence>
<evidence type="ECO:0000313" key="4">
    <source>
        <dbReference type="EMBL" id="QBF84534.1"/>
    </source>
</evidence>
<dbReference type="KEGG" id="smai:EXU30_19075"/>
<keyword evidence="5" id="KW-1185">Reference proteome</keyword>
<evidence type="ECO:0000256" key="1">
    <source>
        <dbReference type="ARBA" id="ARBA00023122"/>
    </source>
</evidence>
<organism evidence="4 5">
    <name type="scientific">Shewanella maritima</name>
    <dbReference type="NCBI Taxonomy" id="2520507"/>
    <lineage>
        <taxon>Bacteria</taxon>
        <taxon>Pseudomonadati</taxon>
        <taxon>Pseudomonadota</taxon>
        <taxon>Gammaproteobacteria</taxon>
        <taxon>Alteromonadales</taxon>
        <taxon>Shewanellaceae</taxon>
        <taxon>Shewanella</taxon>
    </lineage>
</organism>
<dbReference type="InterPro" id="IPR000644">
    <property type="entry name" value="CBS_dom"/>
</dbReference>
<dbReference type="Proteomes" id="UP000291106">
    <property type="component" value="Chromosome"/>
</dbReference>
<evidence type="ECO:0000313" key="5">
    <source>
        <dbReference type="Proteomes" id="UP000291106"/>
    </source>
</evidence>
<accession>A0A411PLY5</accession>
<dbReference type="PANTHER" id="PTHR43080">
    <property type="entry name" value="CBS DOMAIN-CONTAINING PROTEIN CBSX3, MITOCHONDRIAL"/>
    <property type="match status" value="1"/>
</dbReference>
<dbReference type="AlphaFoldDB" id="A0A411PLY5"/>
<dbReference type="SMART" id="SM00116">
    <property type="entry name" value="CBS"/>
    <property type="match status" value="2"/>
</dbReference>
<reference evidence="4 5" key="1">
    <citation type="submission" date="2019-02" db="EMBL/GenBank/DDBJ databases">
        <title>Shewanella sp. D4-2 isolated from Dokdo Island.</title>
        <authorList>
            <person name="Baek K."/>
        </authorList>
    </citation>
    <scope>NUCLEOTIDE SEQUENCE [LARGE SCALE GENOMIC DNA]</scope>
    <source>
        <strain evidence="4 5">D4-2</strain>
    </source>
</reference>
<dbReference type="InterPro" id="IPR046342">
    <property type="entry name" value="CBS_dom_sf"/>
</dbReference>
<name>A0A411PLY5_9GAMM</name>